<sequence length="38" mass="4459">MSLILMDEFKRFLSDGLIGRGASFEEEIVRHVIRKAFF</sequence>
<organism evidence="1 2">
    <name type="scientific">Pseudomonas chlororaphis</name>
    <dbReference type="NCBI Taxonomy" id="587753"/>
    <lineage>
        <taxon>Bacteria</taxon>
        <taxon>Pseudomonadati</taxon>
        <taxon>Pseudomonadota</taxon>
        <taxon>Gammaproteobacteria</taxon>
        <taxon>Pseudomonadales</taxon>
        <taxon>Pseudomonadaceae</taxon>
        <taxon>Pseudomonas</taxon>
    </lineage>
</organism>
<reference evidence="1 2" key="1">
    <citation type="submission" date="2018-03" db="EMBL/GenBank/DDBJ databases">
        <title>Diversity of phytobeneficial traits revealed by whole-genome analysis of worldwide-isolated phenazine-producing Pseudomonas spp.</title>
        <authorList>
            <person name="Biessy A."/>
            <person name="Novinscak A."/>
            <person name="Blom J."/>
            <person name="Leger G."/>
            <person name="Thomashow L.S."/>
            <person name="Cazorla F.M."/>
            <person name="Josic D."/>
            <person name="Filion M."/>
        </authorList>
    </citation>
    <scope>NUCLEOTIDE SEQUENCE [LARGE SCALE GENOMIC DNA]</scope>
    <source>
        <strain evidence="1 2">B25</strain>
    </source>
</reference>
<protein>
    <submittedName>
        <fullName evidence="1">Uncharacterized protein</fullName>
    </submittedName>
</protein>
<gene>
    <name evidence="1" type="ORF">C4K04_1580</name>
</gene>
<evidence type="ECO:0000313" key="1">
    <source>
        <dbReference type="EMBL" id="AZE47270.1"/>
    </source>
</evidence>
<accession>A0A3G7TJV7</accession>
<dbReference type="Proteomes" id="UP000268048">
    <property type="component" value="Chromosome"/>
</dbReference>
<dbReference type="EMBL" id="CP027753">
    <property type="protein sequence ID" value="AZE47270.1"/>
    <property type="molecule type" value="Genomic_DNA"/>
</dbReference>
<evidence type="ECO:0000313" key="2">
    <source>
        <dbReference type="Proteomes" id="UP000268048"/>
    </source>
</evidence>
<proteinExistence type="predicted"/>
<dbReference type="AlphaFoldDB" id="A0A3G7TJV7"/>
<name>A0A3G7TJV7_9PSED</name>